<feature type="transmembrane region" description="Helical" evidence="1">
    <location>
        <begin position="12"/>
        <end position="30"/>
    </location>
</feature>
<comment type="caution">
    <text evidence="2">The sequence shown here is derived from an EMBL/GenBank/DDBJ whole genome shotgun (WGS) entry which is preliminary data.</text>
</comment>
<dbReference type="EMBL" id="JBHTJA010000005">
    <property type="protein sequence ID" value="MFD0899778.1"/>
    <property type="molecule type" value="Genomic_DNA"/>
</dbReference>
<organism evidence="2 3">
    <name type="scientific">Actinomadura sediminis</name>
    <dbReference type="NCBI Taxonomy" id="1038904"/>
    <lineage>
        <taxon>Bacteria</taxon>
        <taxon>Bacillati</taxon>
        <taxon>Actinomycetota</taxon>
        <taxon>Actinomycetes</taxon>
        <taxon>Streptosporangiales</taxon>
        <taxon>Thermomonosporaceae</taxon>
        <taxon>Actinomadura</taxon>
    </lineage>
</organism>
<keyword evidence="1" id="KW-1133">Transmembrane helix</keyword>
<dbReference type="RefSeq" id="WP_378296664.1">
    <property type="nucleotide sequence ID" value="NZ_JBHTJA010000005.1"/>
</dbReference>
<evidence type="ECO:0008006" key="4">
    <source>
        <dbReference type="Google" id="ProtNLM"/>
    </source>
</evidence>
<evidence type="ECO:0000256" key="1">
    <source>
        <dbReference type="SAM" id="Phobius"/>
    </source>
</evidence>
<evidence type="ECO:0000313" key="3">
    <source>
        <dbReference type="Proteomes" id="UP001596972"/>
    </source>
</evidence>
<keyword evidence="1" id="KW-0812">Transmembrane</keyword>
<reference evidence="3" key="1">
    <citation type="journal article" date="2019" name="Int. J. Syst. Evol. Microbiol.">
        <title>The Global Catalogue of Microorganisms (GCM) 10K type strain sequencing project: providing services to taxonomists for standard genome sequencing and annotation.</title>
        <authorList>
            <consortium name="The Broad Institute Genomics Platform"/>
            <consortium name="The Broad Institute Genome Sequencing Center for Infectious Disease"/>
            <person name="Wu L."/>
            <person name="Ma J."/>
        </authorList>
    </citation>
    <scope>NUCLEOTIDE SEQUENCE [LARGE SCALE GENOMIC DNA]</scope>
    <source>
        <strain evidence="3">JCM 31202</strain>
    </source>
</reference>
<accession>A0ABW3EHH9</accession>
<name>A0ABW3EHH9_9ACTN</name>
<feature type="transmembrane region" description="Helical" evidence="1">
    <location>
        <begin position="42"/>
        <end position="60"/>
    </location>
</feature>
<protein>
    <recommendedName>
        <fullName evidence="4">DUF4267 domain-containing protein</fullName>
    </recommendedName>
</protein>
<sequence>MERALEVTAGGRVVWGALALAAPGLNLKLAGIGDRDTPELRYLIRVFGSRALALGLGYLLSDAEARRRWRRLCLVVDVCDTAAGAVHVVRGDVPRATAAGLAAITGAYAATGVLALRAERRDAEG</sequence>
<gene>
    <name evidence="2" type="ORF">ACFQ11_05205</name>
</gene>
<keyword evidence="1" id="KW-0472">Membrane</keyword>
<evidence type="ECO:0000313" key="2">
    <source>
        <dbReference type="EMBL" id="MFD0899778.1"/>
    </source>
</evidence>
<proteinExistence type="predicted"/>
<keyword evidence="3" id="KW-1185">Reference proteome</keyword>
<dbReference type="Proteomes" id="UP001596972">
    <property type="component" value="Unassembled WGS sequence"/>
</dbReference>